<proteinExistence type="predicted"/>
<dbReference type="Proteomes" id="UP000275385">
    <property type="component" value="Unassembled WGS sequence"/>
</dbReference>
<reference evidence="1 2" key="1">
    <citation type="submission" date="2018-08" db="EMBL/GenBank/DDBJ databases">
        <title>Draft genome of the lignicolous fungus Coniochaeta pulveracea.</title>
        <authorList>
            <person name="Borstlap C.J."/>
            <person name="De Witt R.N."/>
            <person name="Botha A."/>
            <person name="Volschenk H."/>
        </authorList>
    </citation>
    <scope>NUCLEOTIDE SEQUENCE [LARGE SCALE GENOMIC DNA]</scope>
    <source>
        <strain evidence="1 2">CAB683</strain>
    </source>
</reference>
<keyword evidence="2" id="KW-1185">Reference proteome</keyword>
<evidence type="ECO:0000313" key="2">
    <source>
        <dbReference type="Proteomes" id="UP000275385"/>
    </source>
</evidence>
<dbReference type="AlphaFoldDB" id="A0A420YKC1"/>
<organism evidence="1 2">
    <name type="scientific">Coniochaeta pulveracea</name>
    <dbReference type="NCBI Taxonomy" id="177199"/>
    <lineage>
        <taxon>Eukaryota</taxon>
        <taxon>Fungi</taxon>
        <taxon>Dikarya</taxon>
        <taxon>Ascomycota</taxon>
        <taxon>Pezizomycotina</taxon>
        <taxon>Sordariomycetes</taxon>
        <taxon>Sordariomycetidae</taxon>
        <taxon>Coniochaetales</taxon>
        <taxon>Coniochaetaceae</taxon>
        <taxon>Coniochaeta</taxon>
    </lineage>
</organism>
<sequence>MLDGCIFGGKARSPRPHKYKGGTNPIALLHWTRIVRACRSSVQPSYNPKFLVILASRGERILGFFSPAARSKIDVIFFLPEPLRSHLEALPKTMRLFDNSRT</sequence>
<name>A0A420YKC1_9PEZI</name>
<evidence type="ECO:0000313" key="1">
    <source>
        <dbReference type="EMBL" id="RKU48312.1"/>
    </source>
</evidence>
<gene>
    <name evidence="1" type="ORF">DL546_008005</name>
</gene>
<comment type="caution">
    <text evidence="1">The sequence shown here is derived from an EMBL/GenBank/DDBJ whole genome shotgun (WGS) entry which is preliminary data.</text>
</comment>
<dbReference type="EMBL" id="QVQW01000005">
    <property type="protein sequence ID" value="RKU48312.1"/>
    <property type="molecule type" value="Genomic_DNA"/>
</dbReference>
<accession>A0A420YKC1</accession>
<protein>
    <submittedName>
        <fullName evidence="1">Uncharacterized protein</fullName>
    </submittedName>
</protein>